<gene>
    <name evidence="4" type="ORF">ACFPM7_20485</name>
</gene>
<dbReference type="EMBL" id="JBHSKF010000011">
    <property type="protein sequence ID" value="MFC5289436.1"/>
    <property type="molecule type" value="Genomic_DNA"/>
</dbReference>
<feature type="compositionally biased region" description="Basic and acidic residues" evidence="1">
    <location>
        <begin position="133"/>
        <end position="146"/>
    </location>
</feature>
<dbReference type="RefSeq" id="WP_378249285.1">
    <property type="nucleotide sequence ID" value="NZ_JBHSKF010000011.1"/>
</dbReference>
<reference evidence="5" key="1">
    <citation type="journal article" date="2019" name="Int. J. Syst. Evol. Microbiol.">
        <title>The Global Catalogue of Microorganisms (GCM) 10K type strain sequencing project: providing services to taxonomists for standard genome sequencing and annotation.</title>
        <authorList>
            <consortium name="The Broad Institute Genomics Platform"/>
            <consortium name="The Broad Institute Genome Sequencing Center for Infectious Disease"/>
            <person name="Wu L."/>
            <person name="Ma J."/>
        </authorList>
    </citation>
    <scope>NUCLEOTIDE SEQUENCE [LARGE SCALE GENOMIC DNA]</scope>
    <source>
        <strain evidence="5">CCUG 59778</strain>
    </source>
</reference>
<dbReference type="Pfam" id="PF05239">
    <property type="entry name" value="PRC"/>
    <property type="match status" value="1"/>
</dbReference>
<sequence length="311" mass="34272">MIDRAQVSQLLESDVVDSRGEKIGAVRQVWLDDQTGAPLWAEVHTGLFGMRDTFVPIQDASLGDGQVMVPLEKKQVKDSPSISVHDGHMSEEQQDELYRYYGMIPQASTGDHDRLPNGKSGRDGRQTGMAADQRADAGAVDRRADGRQAGMRDQAGMRGDGKTGMREQAAGQAGARGRAGEHDGAAMVRHEEELHAGVRDVEAGRVRLVKHVVTEEQQITVPVKREEVRVVREPVTGGTPDRDAFSEGQAEVTLHREEPVVEKTVRPVEKVRLDKETVTDERTVSGTVRKERVDIQDETGGTEKDRAKRSR</sequence>
<evidence type="ECO:0000256" key="1">
    <source>
        <dbReference type="SAM" id="MobiDB-lite"/>
    </source>
</evidence>
<keyword evidence="5" id="KW-1185">Reference proteome</keyword>
<dbReference type="InterPro" id="IPR052967">
    <property type="entry name" value="Stress_Response_Assoc"/>
</dbReference>
<proteinExistence type="predicted"/>
<feature type="region of interest" description="Disordered" evidence="1">
    <location>
        <begin position="106"/>
        <end position="182"/>
    </location>
</feature>
<dbReference type="InterPro" id="IPR019060">
    <property type="entry name" value="DUF2382"/>
</dbReference>
<feature type="compositionally biased region" description="Basic and acidic residues" evidence="1">
    <location>
        <begin position="110"/>
        <end position="125"/>
    </location>
</feature>
<evidence type="ECO:0000259" key="2">
    <source>
        <dbReference type="Pfam" id="PF05239"/>
    </source>
</evidence>
<evidence type="ECO:0000259" key="3">
    <source>
        <dbReference type="Pfam" id="PF09557"/>
    </source>
</evidence>
<name>A0ABW0ERN3_9PSEU</name>
<comment type="caution">
    <text evidence="4">The sequence shown here is derived from an EMBL/GenBank/DDBJ whole genome shotgun (WGS) entry which is preliminary data.</text>
</comment>
<dbReference type="SUPFAM" id="SSF50346">
    <property type="entry name" value="PRC-barrel domain"/>
    <property type="match status" value="1"/>
</dbReference>
<dbReference type="Gene3D" id="3.90.50.10">
    <property type="entry name" value="Photosynthetic Reaction Center, subunit H, domain 2"/>
    <property type="match status" value="1"/>
</dbReference>
<organism evidence="4 5">
    <name type="scientific">Actinokineospora guangxiensis</name>
    <dbReference type="NCBI Taxonomy" id="1490288"/>
    <lineage>
        <taxon>Bacteria</taxon>
        <taxon>Bacillati</taxon>
        <taxon>Actinomycetota</taxon>
        <taxon>Actinomycetes</taxon>
        <taxon>Pseudonocardiales</taxon>
        <taxon>Pseudonocardiaceae</taxon>
        <taxon>Actinokineospora</taxon>
    </lineage>
</organism>
<dbReference type="InterPro" id="IPR027275">
    <property type="entry name" value="PRC-brl_dom"/>
</dbReference>
<dbReference type="PANTHER" id="PTHR38463:SF1">
    <property type="entry name" value="STRESS RESPONSE PROTEIN YSNF"/>
    <property type="match status" value="1"/>
</dbReference>
<dbReference type="Proteomes" id="UP001596157">
    <property type="component" value="Unassembled WGS sequence"/>
</dbReference>
<feature type="domain" description="DUF2382" evidence="3">
    <location>
        <begin position="187"/>
        <end position="295"/>
    </location>
</feature>
<feature type="region of interest" description="Disordered" evidence="1">
    <location>
        <begin position="277"/>
        <end position="311"/>
    </location>
</feature>
<evidence type="ECO:0000313" key="5">
    <source>
        <dbReference type="Proteomes" id="UP001596157"/>
    </source>
</evidence>
<feature type="domain" description="PRC-barrel" evidence="2">
    <location>
        <begin position="7"/>
        <end position="73"/>
    </location>
</feature>
<dbReference type="Pfam" id="PF09557">
    <property type="entry name" value="DUF2382"/>
    <property type="match status" value="1"/>
</dbReference>
<dbReference type="InterPro" id="IPR014747">
    <property type="entry name" value="Bac_photo_RC_H_C"/>
</dbReference>
<dbReference type="InterPro" id="IPR011033">
    <property type="entry name" value="PRC_barrel-like_sf"/>
</dbReference>
<dbReference type="PANTHER" id="PTHR38463">
    <property type="entry name" value="STRESS RESPONSE PROTEIN YSNF"/>
    <property type="match status" value="1"/>
</dbReference>
<protein>
    <submittedName>
        <fullName evidence="4">DUF2382 domain-containing protein</fullName>
    </submittedName>
</protein>
<evidence type="ECO:0000313" key="4">
    <source>
        <dbReference type="EMBL" id="MFC5289436.1"/>
    </source>
</evidence>
<accession>A0ABW0ERN3</accession>